<organism evidence="1 2">
    <name type="scientific">Microbispora oryzae</name>
    <dbReference type="NCBI Taxonomy" id="2806554"/>
    <lineage>
        <taxon>Bacteria</taxon>
        <taxon>Bacillati</taxon>
        <taxon>Actinomycetota</taxon>
        <taxon>Actinomycetes</taxon>
        <taxon>Streptosporangiales</taxon>
        <taxon>Streptosporangiaceae</taxon>
        <taxon>Microbispora</taxon>
    </lineage>
</organism>
<reference evidence="1" key="1">
    <citation type="submission" date="2021-02" db="EMBL/GenBank/DDBJ databases">
        <title>Draft genome sequence of Microbispora sp. RL4-1S isolated from rice leaves in Thailand.</title>
        <authorList>
            <person name="Muangham S."/>
            <person name="Duangmal K."/>
        </authorList>
    </citation>
    <scope>NUCLEOTIDE SEQUENCE</scope>
    <source>
        <strain evidence="1">RL4-1S</strain>
    </source>
</reference>
<proteinExistence type="predicted"/>
<accession>A0A941AHQ8</accession>
<dbReference type="RefSeq" id="WP_210155661.1">
    <property type="nucleotide sequence ID" value="NZ_JAFCNB010000005.1"/>
</dbReference>
<evidence type="ECO:0000313" key="1">
    <source>
        <dbReference type="EMBL" id="MBP2704351.1"/>
    </source>
</evidence>
<evidence type="ECO:0000313" key="2">
    <source>
        <dbReference type="Proteomes" id="UP000674234"/>
    </source>
</evidence>
<keyword evidence="2" id="KW-1185">Reference proteome</keyword>
<dbReference type="EMBL" id="JAFCNB010000005">
    <property type="protein sequence ID" value="MBP2704351.1"/>
    <property type="molecule type" value="Genomic_DNA"/>
</dbReference>
<protein>
    <submittedName>
        <fullName evidence="1">Uncharacterized protein</fullName>
    </submittedName>
</protein>
<dbReference type="Proteomes" id="UP000674234">
    <property type="component" value="Unassembled WGS sequence"/>
</dbReference>
<gene>
    <name evidence="1" type="ORF">JOL79_11060</name>
</gene>
<comment type="caution">
    <text evidence="1">The sequence shown here is derived from an EMBL/GenBank/DDBJ whole genome shotgun (WGS) entry which is preliminary data.</text>
</comment>
<sequence>MPNDDADVERLLFTLLEHDYPAWRITRFERGYTAARLQPPTEQQKAEGIVGAITHHSIQQLREALGDQLLIEQGYHCPRTDNALYAVLEQAAAGEPVKECCLEAALTWAWNVLTQLLDVTLIDEHTIERVPLADYRDWQLRRAYLAAGGQRWRPFPSHPA</sequence>
<dbReference type="AlphaFoldDB" id="A0A941AHQ8"/>
<name>A0A941AHQ8_9ACTN</name>